<keyword evidence="2" id="KW-1185">Reference proteome</keyword>
<dbReference type="AlphaFoldDB" id="A0A968KUB3"/>
<sequence>MRKTIDVLILLLFVLHYFFFPVRLSKEHFFVLNNAMHIGKTSIASHDNANHLIPFELSGSLGYIDSHFQLRSKISIEDRLAIDSQRYVAYRSESINNAVYDYTGEFLFNINSEGVPLLFENEIYFINSPAGEIEHYDSFGNLVWSYHLGSFISAFDAHKDQVAVGDMNGRLTVLNELGDSIGVYNAPGSAYEGIYGVKLSPSGKYIGVIGGIKPQKFIFFRRGTNGYTPVVHEPMEEIRRTVSIFFDKDEKFSYYEGKNKFFIFHIADNIKESIIKEIPLGKLHLDAFIPNFSDNFFVLLAREDDQQRLLIFTRDGEYMIADISFMADEKLRLASRENSLLMGIDQTIMEVQWQ</sequence>
<reference evidence="1" key="1">
    <citation type="submission" date="2020-03" db="EMBL/GenBank/DDBJ databases">
        <title>Spirochaetal bacteria isolated from arthropods constitute a novel genus Entomospira genus novum within the order Spirochaetales.</title>
        <authorList>
            <person name="Grana-Miraglia L."/>
            <person name="Sikutova S."/>
            <person name="Fingerle V."/>
            <person name="Sing A."/>
            <person name="Castillo-Ramirez S."/>
            <person name="Margos G."/>
            <person name="Rudolf I."/>
        </authorList>
    </citation>
    <scope>NUCLEOTIDE SEQUENCE</scope>
    <source>
        <strain evidence="1">BR208</strain>
    </source>
</reference>
<accession>A0A968KUB3</accession>
<name>A0A968KUB3_9SPIO</name>
<dbReference type="RefSeq" id="WP_167703514.1">
    <property type="nucleotide sequence ID" value="NZ_CP118168.1"/>
</dbReference>
<dbReference type="EMBL" id="JAATLK010000001">
    <property type="protein sequence ID" value="NIZ47089.1"/>
    <property type="molecule type" value="Genomic_DNA"/>
</dbReference>
<protein>
    <submittedName>
        <fullName evidence="1">Uncharacterized protein</fullName>
    </submittedName>
</protein>
<proteinExistence type="predicted"/>
<dbReference type="Proteomes" id="UP000752013">
    <property type="component" value="Unassembled WGS sequence"/>
</dbReference>
<evidence type="ECO:0000313" key="1">
    <source>
        <dbReference type="EMBL" id="NIZ47089.1"/>
    </source>
</evidence>
<dbReference type="SUPFAM" id="SSF75011">
    <property type="entry name" value="3-carboxy-cis,cis-mucoante lactonizing enzyme"/>
    <property type="match status" value="1"/>
</dbReference>
<comment type="caution">
    <text evidence="1">The sequence shown here is derived from an EMBL/GenBank/DDBJ whole genome shotgun (WGS) entry which is preliminary data.</text>
</comment>
<gene>
    <name evidence="1" type="ORF">HCT46_04065</name>
</gene>
<organism evidence="1 2">
    <name type="scientific">Entomospira nematocerorum</name>
    <dbReference type="NCBI Taxonomy" id="2719987"/>
    <lineage>
        <taxon>Bacteria</taxon>
        <taxon>Pseudomonadati</taxon>
        <taxon>Spirochaetota</taxon>
        <taxon>Spirochaetia</taxon>
        <taxon>Spirochaetales</taxon>
        <taxon>Spirochaetaceae</taxon>
        <taxon>Entomospira</taxon>
    </lineage>
</organism>
<evidence type="ECO:0000313" key="2">
    <source>
        <dbReference type="Proteomes" id="UP000752013"/>
    </source>
</evidence>